<proteinExistence type="inferred from homology"/>
<evidence type="ECO:0000313" key="3">
    <source>
        <dbReference type="EMBL" id="EKV27312.1"/>
    </source>
</evidence>
<dbReference type="eggNOG" id="COG4456">
    <property type="taxonomic scope" value="Bacteria"/>
</dbReference>
<dbReference type="PANTHER" id="PTHR37550">
    <property type="entry name" value="ANTITOXIN VAPB1"/>
    <property type="match status" value="1"/>
</dbReference>
<dbReference type="AlphaFoldDB" id="K9GQ79"/>
<protein>
    <submittedName>
        <fullName evidence="3">SpoVT/AbrB domain protein</fullName>
    </submittedName>
</protein>
<dbReference type="STRING" id="1238182.C882_1814"/>
<dbReference type="EMBL" id="ANHY01000020">
    <property type="protein sequence ID" value="EKV27312.1"/>
    <property type="molecule type" value="Genomic_DNA"/>
</dbReference>
<dbReference type="Proteomes" id="UP000009881">
    <property type="component" value="Unassembled WGS sequence"/>
</dbReference>
<keyword evidence="4" id="KW-1185">Reference proteome</keyword>
<dbReference type="Gene3D" id="2.10.260.10">
    <property type="match status" value="1"/>
</dbReference>
<dbReference type="Pfam" id="PF04014">
    <property type="entry name" value="MazE_antitoxin"/>
    <property type="match status" value="1"/>
</dbReference>
<evidence type="ECO:0000313" key="4">
    <source>
        <dbReference type="Proteomes" id="UP000009881"/>
    </source>
</evidence>
<comment type="caution">
    <text evidence="3">The sequence shown here is derived from an EMBL/GenBank/DDBJ whole genome shotgun (WGS) entry which is preliminary data.</text>
</comment>
<gene>
    <name evidence="3" type="ORF">C882_1814</name>
</gene>
<dbReference type="PANTHER" id="PTHR37550:SF1">
    <property type="entry name" value="SSL1300 PROTEIN"/>
    <property type="match status" value="1"/>
</dbReference>
<evidence type="ECO:0000256" key="1">
    <source>
        <dbReference type="ARBA" id="ARBA00007924"/>
    </source>
</evidence>
<dbReference type="InterPro" id="IPR007159">
    <property type="entry name" value="SpoVT-AbrB_dom"/>
</dbReference>
<reference evidence="3 4" key="1">
    <citation type="journal article" date="2013" name="Genome Announc.">
        <title>Draft Genome Sequence of an Alphaproteobacterium, Caenispirillum salinarum AK4(T), Isolated from a Solar Saltern.</title>
        <authorList>
            <person name="Khatri I."/>
            <person name="Singh A."/>
            <person name="Korpole S."/>
            <person name="Pinnaka A.K."/>
            <person name="Subramanian S."/>
        </authorList>
    </citation>
    <scope>NUCLEOTIDE SEQUENCE [LARGE SCALE GENOMIC DNA]</scope>
    <source>
        <strain evidence="3 4">AK4</strain>
    </source>
</reference>
<accession>K9GQ79</accession>
<dbReference type="InterPro" id="IPR037914">
    <property type="entry name" value="SpoVT-AbrB_sf"/>
</dbReference>
<dbReference type="GO" id="GO:0003677">
    <property type="term" value="F:DNA binding"/>
    <property type="evidence" value="ECO:0007669"/>
    <property type="project" value="InterPro"/>
</dbReference>
<dbReference type="OrthoDB" id="7173678at2"/>
<name>K9GQ79_9PROT</name>
<feature type="domain" description="SpoVT-AbrB" evidence="2">
    <location>
        <begin position="13"/>
        <end position="48"/>
    </location>
</feature>
<comment type="similarity">
    <text evidence="1">Belongs to the VapB family.</text>
</comment>
<evidence type="ECO:0000259" key="2">
    <source>
        <dbReference type="Pfam" id="PF04014"/>
    </source>
</evidence>
<dbReference type="InterPro" id="IPR051734">
    <property type="entry name" value="VapB_TA_antitoxins"/>
</dbReference>
<dbReference type="RefSeq" id="WP_009542210.1">
    <property type="nucleotide sequence ID" value="NZ_ANHY01000020.1"/>
</dbReference>
<organism evidence="3 4">
    <name type="scientific">Caenispirillum salinarum AK4</name>
    <dbReference type="NCBI Taxonomy" id="1238182"/>
    <lineage>
        <taxon>Bacteria</taxon>
        <taxon>Pseudomonadati</taxon>
        <taxon>Pseudomonadota</taxon>
        <taxon>Alphaproteobacteria</taxon>
        <taxon>Rhodospirillales</taxon>
        <taxon>Novispirillaceae</taxon>
        <taxon>Caenispirillum</taxon>
    </lineage>
</organism>
<dbReference type="SUPFAM" id="SSF89447">
    <property type="entry name" value="AbrB/MazE/MraZ-like"/>
    <property type="match status" value="1"/>
</dbReference>
<sequence length="77" mass="8908">MNAQRTLKIIREGGEQRISLPADMQFPGDEVTVTREGDRLVIAPKRRKTLIELFDEWDDLDEDFPDPEDPPPEPVDF</sequence>